<dbReference type="RefSeq" id="WP_023524360.1">
    <property type="nucleotide sequence ID" value="NZ_JPGK01000001.1"/>
</dbReference>
<proteinExistence type="predicted"/>
<name>A0A094WHA9_9BACT</name>
<gene>
    <name evidence="2" type="ORF">LptCag_2461</name>
</gene>
<organism evidence="2 3">
    <name type="scientific">Leptospirillum ferriphilum</name>
    <dbReference type="NCBI Taxonomy" id="178606"/>
    <lineage>
        <taxon>Bacteria</taxon>
        <taxon>Pseudomonadati</taxon>
        <taxon>Nitrospirota</taxon>
        <taxon>Nitrospiria</taxon>
        <taxon>Nitrospirales</taxon>
        <taxon>Nitrospiraceae</taxon>
        <taxon>Leptospirillum</taxon>
    </lineage>
</organism>
<reference evidence="2 3" key="1">
    <citation type="submission" date="2014-06" db="EMBL/GenBank/DDBJ databases">
        <title>Draft genome sequence of iron oxidizing acidophile Leptospirillum ferriphilum DSM14647.</title>
        <authorList>
            <person name="Cardenas J.P."/>
            <person name="Lazcano M."/>
            <person name="Ossandon F.J."/>
            <person name="Corbett M."/>
            <person name="Holmes D.S."/>
            <person name="Watkin E."/>
        </authorList>
    </citation>
    <scope>NUCLEOTIDE SEQUENCE [LARGE SCALE GENOMIC DNA]</scope>
    <source>
        <strain evidence="2 3">DSM 14647</strain>
    </source>
</reference>
<dbReference type="OrthoDB" id="9928441at2"/>
<feature type="compositionally biased region" description="Low complexity" evidence="1">
    <location>
        <begin position="135"/>
        <end position="151"/>
    </location>
</feature>
<feature type="region of interest" description="Disordered" evidence="1">
    <location>
        <begin position="111"/>
        <end position="151"/>
    </location>
</feature>
<dbReference type="AlphaFoldDB" id="A0A094WHA9"/>
<comment type="caution">
    <text evidence="2">The sequence shown here is derived from an EMBL/GenBank/DDBJ whole genome shotgun (WGS) entry which is preliminary data.</text>
</comment>
<dbReference type="Proteomes" id="UP000029452">
    <property type="component" value="Unassembled WGS sequence"/>
</dbReference>
<evidence type="ECO:0000313" key="3">
    <source>
        <dbReference type="Proteomes" id="UP000029452"/>
    </source>
</evidence>
<protein>
    <submittedName>
        <fullName evidence="2">Uncharacterized protein</fullName>
    </submittedName>
</protein>
<sequence>MLEPAGLGAIPPRTDLFQSLALRLEGLFPPSGALHLSFLLRPHPEDGKMRYWSSDLNAWLPPLPPGEASSRGNSLPVLVVRTETDWRIQKSLSGGRPDPSGEILWRFPLAGQGDKNSGLPGKREEGPLLSDRTTPFFSSPPGGSLSAAEGSGPLPSGISPFFLPERCVLDIRWPASPEESGKEKSPDQKTVRPSSLAVPFRLEVGFSGGRSIVLGGIYEPDGRSLSLSARSSSGPLLSRWEQMRPEVAEDLSLVLNIRLADRRRGRGEGEE</sequence>
<evidence type="ECO:0000256" key="1">
    <source>
        <dbReference type="SAM" id="MobiDB-lite"/>
    </source>
</evidence>
<evidence type="ECO:0000313" key="2">
    <source>
        <dbReference type="EMBL" id="KGA95027.1"/>
    </source>
</evidence>
<accession>A0A094WHA9</accession>
<dbReference type="EMBL" id="JPGK01000001">
    <property type="protein sequence ID" value="KGA95027.1"/>
    <property type="molecule type" value="Genomic_DNA"/>
</dbReference>
<dbReference type="PATRIC" id="fig|178606.4.peg.242"/>